<evidence type="ECO:0000256" key="1">
    <source>
        <dbReference type="SAM" id="SignalP"/>
    </source>
</evidence>
<name>A0ABX2E7N8_9FLAO</name>
<keyword evidence="3" id="KW-1185">Reference proteome</keyword>
<reference evidence="2 3" key="1">
    <citation type="journal article" date="2015" name="Int. J. Syst. Evol. Microbiol.">
        <title>Winogradskyella litoriviva sp. nov., isolated from coastal seawater.</title>
        <authorList>
            <person name="Nedashkovskaya O.I."/>
            <person name="Kukhlevskiy A.D."/>
            <person name="Zhukova N.V."/>
            <person name="Kim S.J."/>
            <person name="Rhee S.K."/>
            <person name="Mikhailov V.V."/>
        </authorList>
    </citation>
    <scope>NUCLEOTIDE SEQUENCE [LARGE SCALE GENOMIC DNA]</scope>
    <source>
        <strain evidence="2 3">KMM6491</strain>
    </source>
</reference>
<keyword evidence="1" id="KW-0732">Signal</keyword>
<feature type="signal peptide" evidence="1">
    <location>
        <begin position="1"/>
        <end position="30"/>
    </location>
</feature>
<dbReference type="Proteomes" id="UP000805085">
    <property type="component" value="Unassembled WGS sequence"/>
</dbReference>
<accession>A0ABX2E7N8</accession>
<organism evidence="2 3">
    <name type="scientific">Winogradskyella litoriviva</name>
    <dbReference type="NCBI Taxonomy" id="1220182"/>
    <lineage>
        <taxon>Bacteria</taxon>
        <taxon>Pseudomonadati</taxon>
        <taxon>Bacteroidota</taxon>
        <taxon>Flavobacteriia</taxon>
        <taxon>Flavobacteriales</taxon>
        <taxon>Flavobacteriaceae</taxon>
        <taxon>Winogradskyella</taxon>
    </lineage>
</organism>
<comment type="caution">
    <text evidence="2">The sequence shown here is derived from an EMBL/GenBank/DDBJ whole genome shotgun (WGS) entry which is preliminary data.</text>
</comment>
<evidence type="ECO:0000313" key="3">
    <source>
        <dbReference type="Proteomes" id="UP000805085"/>
    </source>
</evidence>
<evidence type="ECO:0000313" key="2">
    <source>
        <dbReference type="EMBL" id="NRD24347.1"/>
    </source>
</evidence>
<dbReference type="EMBL" id="JABRWQ010000006">
    <property type="protein sequence ID" value="NRD24347.1"/>
    <property type="molecule type" value="Genomic_DNA"/>
</dbReference>
<sequence length="182" mass="20859">MTISYSKHFNNNKTKLSILILCFFTLFSFAQDAKTKSTFWNNVEFGGGLGLNFGNGFFSTAVSPNALYRFSPYIATGVGLNFSYSSQKDFFKSTVLGGSVIGLFNPYEQVQLSTEFEQLHVSRNFDERYVSNSDDDYWYPALFLGVGYSSNNVTFGIRYDVLYDKDKSIYSEAWMPFVRFYF</sequence>
<gene>
    <name evidence="2" type="ORF">HNV10_13900</name>
</gene>
<proteinExistence type="predicted"/>
<protein>
    <submittedName>
        <fullName evidence="2">Alpha-ketoglutarate decarboxylase</fullName>
    </submittedName>
</protein>
<feature type="chain" id="PRO_5045618389" evidence="1">
    <location>
        <begin position="31"/>
        <end position="182"/>
    </location>
</feature>
<dbReference type="RefSeq" id="WP_173302002.1">
    <property type="nucleotide sequence ID" value="NZ_JABRWQ010000006.1"/>
</dbReference>